<accession>A0A5C6EGE9</accession>
<keyword evidence="4 6" id="KW-0238">DNA-binding</keyword>
<evidence type="ECO:0000256" key="1">
    <source>
        <dbReference type="ARBA" id="ARBA00007788"/>
    </source>
</evidence>
<dbReference type="AlphaFoldDB" id="A0A5C6EGE9"/>
<evidence type="ECO:0000256" key="4">
    <source>
        <dbReference type="ARBA" id="ARBA00023125"/>
    </source>
</evidence>
<dbReference type="PANTHER" id="PTHR30603">
    <property type="entry name" value="RNA POLYMERASE SIGMA FACTOR RPO"/>
    <property type="match status" value="1"/>
</dbReference>
<evidence type="ECO:0000256" key="5">
    <source>
        <dbReference type="ARBA" id="ARBA00023163"/>
    </source>
</evidence>
<keyword evidence="3 6" id="KW-0731">Sigma factor</keyword>
<dbReference type="InterPro" id="IPR007630">
    <property type="entry name" value="RNA_pol_sigma70_r4"/>
</dbReference>
<comment type="function">
    <text evidence="6">Sigma factors are initiation factors that promote the attachment of RNA polymerase to specific initiation sites and are then released.</text>
</comment>
<evidence type="ECO:0000313" key="11">
    <source>
        <dbReference type="Proteomes" id="UP000317977"/>
    </source>
</evidence>
<keyword evidence="11" id="KW-1185">Reference proteome</keyword>
<feature type="domain" description="RNA polymerase sigma-70" evidence="9">
    <location>
        <begin position="513"/>
        <end position="539"/>
    </location>
</feature>
<dbReference type="SUPFAM" id="SSF88659">
    <property type="entry name" value="Sigma3 and sigma4 domains of RNA polymerase sigma factors"/>
    <property type="match status" value="2"/>
</dbReference>
<dbReference type="GO" id="GO:0006352">
    <property type="term" value="P:DNA-templated transcription initiation"/>
    <property type="evidence" value="ECO:0007669"/>
    <property type="project" value="InterPro"/>
</dbReference>
<dbReference type="NCBIfam" id="TIGR02937">
    <property type="entry name" value="sigma70-ECF"/>
    <property type="match status" value="1"/>
</dbReference>
<dbReference type="InterPro" id="IPR013324">
    <property type="entry name" value="RNA_pol_sigma_r3/r4-like"/>
</dbReference>
<comment type="caution">
    <text evidence="10">The sequence shown here is derived from an EMBL/GenBank/DDBJ whole genome shotgun (WGS) entry which is preliminary data.</text>
</comment>
<dbReference type="InterPro" id="IPR009042">
    <property type="entry name" value="RNA_pol_sigma70_r1_2"/>
</dbReference>
<dbReference type="Pfam" id="PF04542">
    <property type="entry name" value="Sigma70_r2"/>
    <property type="match status" value="1"/>
</dbReference>
<evidence type="ECO:0000256" key="2">
    <source>
        <dbReference type="ARBA" id="ARBA00023015"/>
    </source>
</evidence>
<feature type="region of interest" description="Disordered" evidence="7">
    <location>
        <begin position="79"/>
        <end position="101"/>
    </location>
</feature>
<evidence type="ECO:0000256" key="6">
    <source>
        <dbReference type="RuleBase" id="RU362124"/>
    </source>
</evidence>
<name>A0A5C6EGE9_9BACT</name>
<sequence length="553" mass="62114">MCQRTGNSAEWFGRGLLFRLQQPGGLVRRKNFLGTTIASCSLCPPPGCQAADILFEIRGAGKIMVSLYSPETTQLDPRVRTVSVRSGDRSSVSNPSREPSRTVYADDQADALGLYLEEIARTPLLSTKDELTLAIEMDTARGVFRRQMLRVGYVAESVVAELTAVAEGEKRADRTLDYSVSDAKAKKALCNRLPQNLQSIAGIRKSMKENFELTASRSVSARRRKQAFQAFGKRREHSVVLIEEFGVRLSLIEELYGDLKRRFGRIQNLRAAIDATSDGEVRREYLRLLRPTMHSYAGLARRLKLIEKAYLRYLDVKSRLVEANLRLVVSVAKKYRNRGVSFLDLIQEGNAGLMRAVEKFEYRRGFKLSTYATWWIRQAIGRGVAEQGRAVRVPAQVISELNELSRVKTRFFQETGRRASKNELAKLTNTSTERLAVLERVAETPVSLNQSVSGGTQQEFGNLLPDRADTTPPDNADANDLKQRCSELLGTLGDRERQILLMRFGFGAHFPHTLAEVANVFQLSRERVRQIERAAIGKLKGADVSDHLEQFLS</sequence>
<comment type="similarity">
    <text evidence="1 6">Belongs to the sigma-70 factor family.</text>
</comment>
<protein>
    <recommendedName>
        <fullName evidence="6">RNA polymerase sigma factor</fullName>
    </recommendedName>
</protein>
<dbReference type="PANTHER" id="PTHR30603:SF60">
    <property type="entry name" value="RNA POLYMERASE SIGMA FACTOR RPOD"/>
    <property type="match status" value="1"/>
</dbReference>
<dbReference type="InterPro" id="IPR013325">
    <property type="entry name" value="RNA_pol_sigma_r2"/>
</dbReference>
<dbReference type="InterPro" id="IPR050239">
    <property type="entry name" value="Sigma-70_RNA_pol_init_factors"/>
</dbReference>
<feature type="compositionally biased region" description="Low complexity" evidence="7">
    <location>
        <begin position="80"/>
        <end position="93"/>
    </location>
</feature>
<evidence type="ECO:0000256" key="3">
    <source>
        <dbReference type="ARBA" id="ARBA00023082"/>
    </source>
</evidence>
<dbReference type="Pfam" id="PF04539">
    <property type="entry name" value="Sigma70_r3"/>
    <property type="match status" value="1"/>
</dbReference>
<dbReference type="PROSITE" id="PS00716">
    <property type="entry name" value="SIGMA70_2"/>
    <property type="match status" value="1"/>
</dbReference>
<dbReference type="InterPro" id="IPR007627">
    <property type="entry name" value="RNA_pol_sigma70_r2"/>
</dbReference>
<dbReference type="InterPro" id="IPR036388">
    <property type="entry name" value="WH-like_DNA-bd_sf"/>
</dbReference>
<dbReference type="GO" id="GO:0016987">
    <property type="term" value="F:sigma factor activity"/>
    <property type="evidence" value="ECO:0007669"/>
    <property type="project" value="UniProtKB-KW"/>
</dbReference>
<dbReference type="GO" id="GO:0003677">
    <property type="term" value="F:DNA binding"/>
    <property type="evidence" value="ECO:0007669"/>
    <property type="project" value="UniProtKB-KW"/>
</dbReference>
<evidence type="ECO:0000256" key="7">
    <source>
        <dbReference type="SAM" id="MobiDB-lite"/>
    </source>
</evidence>
<dbReference type="Proteomes" id="UP000317977">
    <property type="component" value="Unassembled WGS sequence"/>
</dbReference>
<dbReference type="InterPro" id="IPR014284">
    <property type="entry name" value="RNA_pol_sigma-70_dom"/>
</dbReference>
<dbReference type="InterPro" id="IPR000943">
    <property type="entry name" value="RNA_pol_sigma70"/>
</dbReference>
<evidence type="ECO:0000313" key="10">
    <source>
        <dbReference type="EMBL" id="TWU47868.1"/>
    </source>
</evidence>
<dbReference type="Pfam" id="PF04545">
    <property type="entry name" value="Sigma70_r4"/>
    <property type="match status" value="1"/>
</dbReference>
<gene>
    <name evidence="10" type="primary">sigA_7</name>
    <name evidence="10" type="ORF">Poly59_47100</name>
</gene>
<dbReference type="Pfam" id="PF00140">
    <property type="entry name" value="Sigma70_r1_2"/>
    <property type="match status" value="1"/>
</dbReference>
<dbReference type="EMBL" id="SJPX01000005">
    <property type="protein sequence ID" value="TWU47868.1"/>
    <property type="molecule type" value="Genomic_DNA"/>
</dbReference>
<dbReference type="Gene3D" id="1.10.601.10">
    <property type="entry name" value="RNA Polymerase Primary Sigma Factor"/>
    <property type="match status" value="2"/>
</dbReference>
<dbReference type="PROSITE" id="PS00715">
    <property type="entry name" value="SIGMA70_1"/>
    <property type="match status" value="1"/>
</dbReference>
<dbReference type="InterPro" id="IPR007624">
    <property type="entry name" value="RNA_pol_sigma70_r3"/>
</dbReference>
<keyword evidence="2 6" id="KW-0805">Transcription regulation</keyword>
<feature type="compositionally biased region" description="Polar residues" evidence="7">
    <location>
        <begin position="448"/>
        <end position="460"/>
    </location>
</feature>
<dbReference type="SUPFAM" id="SSF88946">
    <property type="entry name" value="Sigma2 domain of RNA polymerase sigma factors"/>
    <property type="match status" value="1"/>
</dbReference>
<reference evidence="10 11" key="1">
    <citation type="submission" date="2019-02" db="EMBL/GenBank/DDBJ databases">
        <title>Deep-cultivation of Planctomycetes and their phenomic and genomic characterization uncovers novel biology.</title>
        <authorList>
            <person name="Wiegand S."/>
            <person name="Jogler M."/>
            <person name="Boedeker C."/>
            <person name="Pinto D."/>
            <person name="Vollmers J."/>
            <person name="Rivas-Marin E."/>
            <person name="Kohn T."/>
            <person name="Peeters S.H."/>
            <person name="Heuer A."/>
            <person name="Rast P."/>
            <person name="Oberbeckmann S."/>
            <person name="Bunk B."/>
            <person name="Jeske O."/>
            <person name="Meyerdierks A."/>
            <person name="Storesund J.E."/>
            <person name="Kallscheuer N."/>
            <person name="Luecker S."/>
            <person name="Lage O.M."/>
            <person name="Pohl T."/>
            <person name="Merkel B.J."/>
            <person name="Hornburger P."/>
            <person name="Mueller R.-W."/>
            <person name="Bruemmer F."/>
            <person name="Labrenz M."/>
            <person name="Spormann A.M."/>
            <person name="Op Den Camp H."/>
            <person name="Overmann J."/>
            <person name="Amann R."/>
            <person name="Jetten M.S.M."/>
            <person name="Mascher T."/>
            <person name="Medema M.H."/>
            <person name="Devos D.P."/>
            <person name="Kaster A.-K."/>
            <person name="Ovreas L."/>
            <person name="Rohde M."/>
            <person name="Galperin M.Y."/>
            <person name="Jogler C."/>
        </authorList>
    </citation>
    <scope>NUCLEOTIDE SEQUENCE [LARGE SCALE GENOMIC DNA]</scope>
    <source>
        <strain evidence="10 11">Poly59</strain>
    </source>
</reference>
<evidence type="ECO:0000259" key="9">
    <source>
        <dbReference type="PROSITE" id="PS00716"/>
    </source>
</evidence>
<keyword evidence="5 6" id="KW-0804">Transcription</keyword>
<organism evidence="10 11">
    <name type="scientific">Rubripirellula reticaptiva</name>
    <dbReference type="NCBI Taxonomy" id="2528013"/>
    <lineage>
        <taxon>Bacteria</taxon>
        <taxon>Pseudomonadati</taxon>
        <taxon>Planctomycetota</taxon>
        <taxon>Planctomycetia</taxon>
        <taxon>Pirellulales</taxon>
        <taxon>Pirellulaceae</taxon>
        <taxon>Rubripirellula</taxon>
    </lineage>
</organism>
<proteinExistence type="inferred from homology"/>
<feature type="domain" description="RNA polymerase sigma-70" evidence="8">
    <location>
        <begin position="344"/>
        <end position="357"/>
    </location>
</feature>
<evidence type="ECO:0000259" key="8">
    <source>
        <dbReference type="PROSITE" id="PS00715"/>
    </source>
</evidence>
<feature type="region of interest" description="Disordered" evidence="7">
    <location>
        <begin position="448"/>
        <end position="480"/>
    </location>
</feature>
<dbReference type="CDD" id="cd06171">
    <property type="entry name" value="Sigma70_r4"/>
    <property type="match status" value="1"/>
</dbReference>
<dbReference type="Gene3D" id="1.10.10.10">
    <property type="entry name" value="Winged helix-like DNA-binding domain superfamily/Winged helix DNA-binding domain"/>
    <property type="match status" value="2"/>
</dbReference>
<dbReference type="PRINTS" id="PR00046">
    <property type="entry name" value="SIGMA70FCT"/>
</dbReference>